<feature type="DNA-binding region" description="H-T-H motif" evidence="2">
    <location>
        <begin position="40"/>
        <end position="59"/>
    </location>
</feature>
<dbReference type="SUPFAM" id="SSF46689">
    <property type="entry name" value="Homeodomain-like"/>
    <property type="match status" value="1"/>
</dbReference>
<evidence type="ECO:0000256" key="2">
    <source>
        <dbReference type="PROSITE-ProRule" id="PRU00335"/>
    </source>
</evidence>
<proteinExistence type="predicted"/>
<keyword evidence="1 2" id="KW-0238">DNA-binding</keyword>
<dbReference type="HOGENOM" id="CLU_114027_0_0_7"/>
<dbReference type="Gene3D" id="1.10.357.10">
    <property type="entry name" value="Tetracycline Repressor, domain 2"/>
    <property type="match status" value="1"/>
</dbReference>
<dbReference type="KEGG" id="dbr:Deba_0637"/>
<accession>E1QEM3</accession>
<dbReference type="PANTHER" id="PTHR30055">
    <property type="entry name" value="HTH-TYPE TRANSCRIPTIONAL REGULATOR RUTR"/>
    <property type="match status" value="1"/>
</dbReference>
<evidence type="ECO:0000256" key="1">
    <source>
        <dbReference type="ARBA" id="ARBA00023125"/>
    </source>
</evidence>
<evidence type="ECO:0000259" key="3">
    <source>
        <dbReference type="PROSITE" id="PS50977"/>
    </source>
</evidence>
<evidence type="ECO:0000313" key="5">
    <source>
        <dbReference type="Proteomes" id="UP000009047"/>
    </source>
</evidence>
<keyword evidence="5" id="KW-1185">Reference proteome</keyword>
<dbReference type="InterPro" id="IPR001647">
    <property type="entry name" value="HTH_TetR"/>
</dbReference>
<dbReference type="Proteomes" id="UP000009047">
    <property type="component" value="Chromosome"/>
</dbReference>
<dbReference type="Pfam" id="PF00440">
    <property type="entry name" value="TetR_N"/>
    <property type="match status" value="1"/>
</dbReference>
<dbReference type="PRINTS" id="PR00455">
    <property type="entry name" value="HTHTETR"/>
</dbReference>
<feature type="domain" description="HTH tetR-type" evidence="3">
    <location>
        <begin position="17"/>
        <end position="77"/>
    </location>
</feature>
<dbReference type="GO" id="GO:0000976">
    <property type="term" value="F:transcription cis-regulatory region binding"/>
    <property type="evidence" value="ECO:0007669"/>
    <property type="project" value="TreeGrafter"/>
</dbReference>
<name>E1QEM3_DESB2</name>
<dbReference type="eggNOG" id="COG1309">
    <property type="taxonomic scope" value="Bacteria"/>
</dbReference>
<sequence>MSDTKNTLEKLRQEEREARRNLILDAAVRLFSSMPFRQVGMRDIAAEAGMSAASLYRYFADRDDLFIEAFMRESQMIAAEFDRYMADNHNLGDPLVGVAKVLAHYLIDNESFFRMMTYFMVGAQIKPEALERFNQTERHLLNVFEDAFKSAGVTENLRLLSHAMFAAINGIVITFRNYPGRDLDEARRHILRLSDLAAETFRLWAKK</sequence>
<dbReference type="EMBL" id="CP002085">
    <property type="protein sequence ID" value="ADK84009.1"/>
    <property type="molecule type" value="Genomic_DNA"/>
</dbReference>
<dbReference type="STRING" id="644282.Deba_0637"/>
<dbReference type="PROSITE" id="PS50977">
    <property type="entry name" value="HTH_TETR_2"/>
    <property type="match status" value="1"/>
</dbReference>
<dbReference type="RefSeq" id="WP_013257464.1">
    <property type="nucleotide sequence ID" value="NC_014365.1"/>
</dbReference>
<dbReference type="OrthoDB" id="8479950at2"/>
<evidence type="ECO:0000313" key="4">
    <source>
        <dbReference type="EMBL" id="ADK84009.1"/>
    </source>
</evidence>
<protein>
    <submittedName>
        <fullName evidence="4">Transcriptional regulator, TetR family</fullName>
    </submittedName>
</protein>
<gene>
    <name evidence="4" type="ordered locus">Deba_0637</name>
</gene>
<dbReference type="AlphaFoldDB" id="E1QEM3"/>
<dbReference type="GO" id="GO:0003700">
    <property type="term" value="F:DNA-binding transcription factor activity"/>
    <property type="evidence" value="ECO:0007669"/>
    <property type="project" value="TreeGrafter"/>
</dbReference>
<dbReference type="InterPro" id="IPR009057">
    <property type="entry name" value="Homeodomain-like_sf"/>
</dbReference>
<organism evidence="4 5">
    <name type="scientific">Desulfarculus baarsii (strain ATCC 33931 / DSM 2075 / LMG 7858 / VKM B-1802 / 2st14)</name>
    <dbReference type="NCBI Taxonomy" id="644282"/>
    <lineage>
        <taxon>Bacteria</taxon>
        <taxon>Pseudomonadati</taxon>
        <taxon>Thermodesulfobacteriota</taxon>
        <taxon>Desulfarculia</taxon>
        <taxon>Desulfarculales</taxon>
        <taxon>Desulfarculaceae</taxon>
        <taxon>Desulfarculus</taxon>
    </lineage>
</organism>
<reference evidence="4 5" key="1">
    <citation type="journal article" date="2010" name="Stand. Genomic Sci.">
        <title>Complete genome sequence of Desulfarculus baarsii type strain (2st14).</title>
        <authorList>
            <person name="Sun H."/>
            <person name="Spring S."/>
            <person name="Lapidus A."/>
            <person name="Davenport K."/>
            <person name="Del Rio T.G."/>
            <person name="Tice H."/>
            <person name="Nolan M."/>
            <person name="Copeland A."/>
            <person name="Cheng J.F."/>
            <person name="Lucas S."/>
            <person name="Tapia R."/>
            <person name="Goodwin L."/>
            <person name="Pitluck S."/>
            <person name="Ivanova N."/>
            <person name="Pagani I."/>
            <person name="Mavromatis K."/>
            <person name="Ovchinnikova G."/>
            <person name="Pati A."/>
            <person name="Chen A."/>
            <person name="Palaniappan K."/>
            <person name="Hauser L."/>
            <person name="Chang Y.J."/>
            <person name="Jeffries C.D."/>
            <person name="Detter J.C."/>
            <person name="Han C."/>
            <person name="Rohde M."/>
            <person name="Brambilla E."/>
            <person name="Goker M."/>
            <person name="Woyke T."/>
            <person name="Bristow J."/>
            <person name="Eisen J.A."/>
            <person name="Markowitz V."/>
            <person name="Hugenholtz P."/>
            <person name="Kyrpides N.C."/>
            <person name="Klenk H.P."/>
            <person name="Land M."/>
        </authorList>
    </citation>
    <scope>NUCLEOTIDE SEQUENCE [LARGE SCALE GENOMIC DNA]</scope>
    <source>
        <strain evidence="5">ATCC 33931 / DSM 2075 / LMG 7858 / VKM B-1802 / 2st14</strain>
    </source>
</reference>
<dbReference type="InterPro" id="IPR050109">
    <property type="entry name" value="HTH-type_TetR-like_transc_reg"/>
</dbReference>
<dbReference type="PANTHER" id="PTHR30055:SF226">
    <property type="entry name" value="HTH-TYPE TRANSCRIPTIONAL REGULATOR PKSA"/>
    <property type="match status" value="1"/>
</dbReference>